<comment type="caution">
    <text evidence="1">The sequence shown here is derived from an EMBL/GenBank/DDBJ whole genome shotgun (WGS) entry which is preliminary data.</text>
</comment>
<sequence length="139" mass="16158">MGELTFFLGIEVKQNNEGILISQEKYVKEMLKKFGFHDSKGFSTPVETRTKLHADLKGECVDEHLYRSMIGVMYLTASRPDIICLKSNPKRWLWYPKDELFDLRGFSDSDYGGYNMDRKSTTGRAQFLGNRLVSWQCKK</sequence>
<accession>A0AAP0GL54</accession>
<dbReference type="PANTHER" id="PTHR11439:SF495">
    <property type="entry name" value="REVERSE TRANSCRIPTASE, RNA-DEPENDENT DNA POLYMERASE-RELATED"/>
    <property type="match status" value="1"/>
</dbReference>
<organism evidence="1 2">
    <name type="scientific">Deinandra increscens subsp. villosa</name>
    <dbReference type="NCBI Taxonomy" id="3103831"/>
    <lineage>
        <taxon>Eukaryota</taxon>
        <taxon>Viridiplantae</taxon>
        <taxon>Streptophyta</taxon>
        <taxon>Embryophyta</taxon>
        <taxon>Tracheophyta</taxon>
        <taxon>Spermatophyta</taxon>
        <taxon>Magnoliopsida</taxon>
        <taxon>eudicotyledons</taxon>
        <taxon>Gunneridae</taxon>
        <taxon>Pentapetalae</taxon>
        <taxon>asterids</taxon>
        <taxon>campanulids</taxon>
        <taxon>Asterales</taxon>
        <taxon>Asteraceae</taxon>
        <taxon>Asteroideae</taxon>
        <taxon>Heliantheae alliance</taxon>
        <taxon>Madieae</taxon>
        <taxon>Madiinae</taxon>
        <taxon>Deinandra</taxon>
    </lineage>
</organism>
<evidence type="ECO:0000313" key="2">
    <source>
        <dbReference type="Proteomes" id="UP001408789"/>
    </source>
</evidence>
<evidence type="ECO:0000313" key="1">
    <source>
        <dbReference type="EMBL" id="KAK9053401.1"/>
    </source>
</evidence>
<dbReference type="EMBL" id="JBCNJP010000027">
    <property type="protein sequence ID" value="KAK9053401.1"/>
    <property type="molecule type" value="Genomic_DNA"/>
</dbReference>
<proteinExistence type="predicted"/>
<dbReference type="Proteomes" id="UP001408789">
    <property type="component" value="Unassembled WGS sequence"/>
</dbReference>
<dbReference type="AlphaFoldDB" id="A0AAP0GL54"/>
<reference evidence="1 2" key="1">
    <citation type="submission" date="2024-04" db="EMBL/GenBank/DDBJ databases">
        <title>The reference genome of an endangered Asteraceae, Deinandra increscens subsp. villosa, native to the Central Coast of California.</title>
        <authorList>
            <person name="Guilliams M."/>
            <person name="Hasenstab-Lehman K."/>
            <person name="Meyer R."/>
            <person name="Mcevoy S."/>
        </authorList>
    </citation>
    <scope>NUCLEOTIDE SEQUENCE [LARGE SCALE GENOMIC DNA]</scope>
    <source>
        <tissue evidence="1">Leaf</tissue>
    </source>
</reference>
<protein>
    <recommendedName>
        <fullName evidence="3">Reverse transcriptase Ty1/copia-type domain-containing protein</fullName>
    </recommendedName>
</protein>
<gene>
    <name evidence="1" type="ORF">SSX86_030035</name>
</gene>
<evidence type="ECO:0008006" key="3">
    <source>
        <dbReference type="Google" id="ProtNLM"/>
    </source>
</evidence>
<keyword evidence="2" id="KW-1185">Reference proteome</keyword>
<name>A0AAP0GL54_9ASTR</name>
<dbReference type="PANTHER" id="PTHR11439">
    <property type="entry name" value="GAG-POL-RELATED RETROTRANSPOSON"/>
    <property type="match status" value="1"/>
</dbReference>